<keyword evidence="1" id="KW-0808">Transferase</keyword>
<dbReference type="Proteomes" id="UP000192418">
    <property type="component" value="Unassembled WGS sequence"/>
</dbReference>
<proteinExistence type="predicted"/>
<dbReference type="CDD" id="cd04645">
    <property type="entry name" value="LbH_gamma_CA_like"/>
    <property type="match status" value="1"/>
</dbReference>
<dbReference type="InterPro" id="IPR050484">
    <property type="entry name" value="Transf_Hexapept/Carb_Anhydrase"/>
</dbReference>
<evidence type="ECO:0000313" key="1">
    <source>
        <dbReference type="EMBL" id="SMC66039.1"/>
    </source>
</evidence>
<sequence length="175" mass="18674">MSIYRFNEKSPQLDSTAYVAPGATLIGDVTLAANASVWFNCVLRGDCDSIIVGENSNIQDLTMCHADYDVPLIIGKGVTIGHNCVIHGCRIEDDCLIGMGAVVMNHAVIGRGSIVAAGSVVLEKTVIPPFSLVTGVPGKVKTQMDESVLEVLQMPAENYAQRAVDYSSDKFEKIG</sequence>
<dbReference type="SUPFAM" id="SSF51161">
    <property type="entry name" value="Trimeric LpxA-like enzymes"/>
    <property type="match status" value="1"/>
</dbReference>
<dbReference type="RefSeq" id="WP_084068188.1">
    <property type="nucleotide sequence ID" value="NZ_FWXY01000006.1"/>
</dbReference>
<dbReference type="InterPro" id="IPR011004">
    <property type="entry name" value="Trimer_LpxA-like_sf"/>
</dbReference>
<evidence type="ECO:0000313" key="2">
    <source>
        <dbReference type="Proteomes" id="UP000192418"/>
    </source>
</evidence>
<organism evidence="1 2">
    <name type="scientific">Desulfocicer vacuolatum DSM 3385</name>
    <dbReference type="NCBI Taxonomy" id="1121400"/>
    <lineage>
        <taxon>Bacteria</taxon>
        <taxon>Pseudomonadati</taxon>
        <taxon>Thermodesulfobacteriota</taxon>
        <taxon>Desulfobacteria</taxon>
        <taxon>Desulfobacterales</taxon>
        <taxon>Desulfobacteraceae</taxon>
        <taxon>Desulfocicer</taxon>
    </lineage>
</organism>
<dbReference type="Pfam" id="PF00132">
    <property type="entry name" value="Hexapep"/>
    <property type="match status" value="1"/>
</dbReference>
<dbReference type="AlphaFoldDB" id="A0A1W2AZ99"/>
<dbReference type="PANTHER" id="PTHR13061:SF29">
    <property type="entry name" value="GAMMA CARBONIC ANHYDRASE-LIKE 1, MITOCHONDRIAL-RELATED"/>
    <property type="match status" value="1"/>
</dbReference>
<dbReference type="InterPro" id="IPR047324">
    <property type="entry name" value="LbH_gamma_CA-like"/>
</dbReference>
<gene>
    <name evidence="1" type="ORF">SAMN02746065_106176</name>
</gene>
<dbReference type="EMBL" id="FWXY01000006">
    <property type="protein sequence ID" value="SMC66039.1"/>
    <property type="molecule type" value="Genomic_DNA"/>
</dbReference>
<dbReference type="STRING" id="1121400.SAMN02746065_106176"/>
<reference evidence="1 2" key="1">
    <citation type="submission" date="2017-04" db="EMBL/GenBank/DDBJ databases">
        <authorList>
            <person name="Afonso C.L."/>
            <person name="Miller P.J."/>
            <person name="Scott M.A."/>
            <person name="Spackman E."/>
            <person name="Goraichik I."/>
            <person name="Dimitrov K.M."/>
            <person name="Suarez D.L."/>
            <person name="Swayne D.E."/>
        </authorList>
    </citation>
    <scope>NUCLEOTIDE SEQUENCE [LARGE SCALE GENOMIC DNA]</scope>
    <source>
        <strain evidence="1 2">DSM 3385</strain>
    </source>
</reference>
<dbReference type="InterPro" id="IPR001451">
    <property type="entry name" value="Hexapep"/>
</dbReference>
<dbReference type="PANTHER" id="PTHR13061">
    <property type="entry name" value="DYNACTIN SUBUNIT P25"/>
    <property type="match status" value="1"/>
</dbReference>
<accession>A0A1W2AZ99</accession>
<dbReference type="GO" id="GO:0016740">
    <property type="term" value="F:transferase activity"/>
    <property type="evidence" value="ECO:0007669"/>
    <property type="project" value="UniProtKB-KW"/>
</dbReference>
<dbReference type="Gene3D" id="2.160.10.10">
    <property type="entry name" value="Hexapeptide repeat proteins"/>
    <property type="match status" value="1"/>
</dbReference>
<keyword evidence="2" id="KW-1185">Reference proteome</keyword>
<dbReference type="OrthoDB" id="9803036at2"/>
<protein>
    <submittedName>
        <fullName evidence="1">Carbonic anhydrase or acetyltransferase, isoleucine patch superfamily</fullName>
    </submittedName>
</protein>
<name>A0A1W2AZ99_9BACT</name>